<reference evidence="1" key="1">
    <citation type="journal article" date="2020" name="Nature">
        <title>Giant virus diversity and host interactions through global metagenomics.</title>
        <authorList>
            <person name="Schulz F."/>
            <person name="Roux S."/>
            <person name="Paez-Espino D."/>
            <person name="Jungbluth S."/>
            <person name="Walsh D.A."/>
            <person name="Denef V.J."/>
            <person name="McMahon K.D."/>
            <person name="Konstantinidis K.T."/>
            <person name="Eloe-Fadrosh E.A."/>
            <person name="Kyrpides N.C."/>
            <person name="Woyke T."/>
        </authorList>
    </citation>
    <scope>NUCLEOTIDE SEQUENCE</scope>
    <source>
        <strain evidence="1">GVMAG-S-1101164-67</strain>
    </source>
</reference>
<evidence type="ECO:0000313" key="1">
    <source>
        <dbReference type="EMBL" id="QHU10172.1"/>
    </source>
</evidence>
<sequence length="88" mass="9827">MSSFYYAIDMINRQTYRVPEVCNSGIISQMKKETVIQCTQCFMVGRAVDECTFSVSTSLVPEDCDVPMVRSGSSPMLTDESIRIAKIS</sequence>
<name>A0A6C0JWM3_9ZZZZ</name>
<dbReference type="EMBL" id="MN740751">
    <property type="protein sequence ID" value="QHU10172.1"/>
    <property type="molecule type" value="Genomic_DNA"/>
</dbReference>
<protein>
    <submittedName>
        <fullName evidence="1">Uncharacterized protein</fullName>
    </submittedName>
</protein>
<accession>A0A6C0JWM3</accession>
<dbReference type="AlphaFoldDB" id="A0A6C0JWM3"/>
<proteinExistence type="predicted"/>
<organism evidence="1">
    <name type="scientific">viral metagenome</name>
    <dbReference type="NCBI Taxonomy" id="1070528"/>
    <lineage>
        <taxon>unclassified sequences</taxon>
        <taxon>metagenomes</taxon>
        <taxon>organismal metagenomes</taxon>
    </lineage>
</organism>